<dbReference type="RefSeq" id="WP_307331165.1">
    <property type="nucleotide sequence ID" value="NZ_JAUSUG010000028.1"/>
</dbReference>
<dbReference type="InterPro" id="IPR019734">
    <property type="entry name" value="TPR_rpt"/>
</dbReference>
<dbReference type="PANTHER" id="PTHR44186:SF1">
    <property type="entry name" value="BARDET-BIEDL SYNDROME 4 PROTEIN"/>
    <property type="match status" value="1"/>
</dbReference>
<protein>
    <submittedName>
        <fullName evidence="3">Tetratricopeptide (TPR) repeat protein</fullName>
    </submittedName>
</protein>
<evidence type="ECO:0000256" key="1">
    <source>
        <dbReference type="ARBA" id="ARBA00022737"/>
    </source>
</evidence>
<comment type="caution">
    <text evidence="3">The sequence shown here is derived from an EMBL/GenBank/DDBJ whole genome shotgun (WGS) entry which is preliminary data.</text>
</comment>
<dbReference type="EMBL" id="JAUSUG010000028">
    <property type="protein sequence ID" value="MDQ0257442.1"/>
    <property type="molecule type" value="Genomic_DNA"/>
</dbReference>
<evidence type="ECO:0000313" key="3">
    <source>
        <dbReference type="EMBL" id="MDQ0257442.1"/>
    </source>
</evidence>
<dbReference type="PANTHER" id="PTHR44186">
    <property type="match status" value="1"/>
</dbReference>
<keyword evidence="1" id="KW-0677">Repeat</keyword>
<dbReference type="SUPFAM" id="SSF81901">
    <property type="entry name" value="HCP-like"/>
    <property type="match status" value="1"/>
</dbReference>
<dbReference type="Gene3D" id="1.25.40.10">
    <property type="entry name" value="Tetratricopeptide repeat domain"/>
    <property type="match status" value="1"/>
</dbReference>
<dbReference type="Proteomes" id="UP001230005">
    <property type="component" value="Unassembled WGS sequence"/>
</dbReference>
<dbReference type="Pfam" id="PF13432">
    <property type="entry name" value="TPR_16"/>
    <property type="match status" value="1"/>
</dbReference>
<sequence>MLSLQKWKSISKWLLENKEELTEEEKQYWIEQLSYQNQKMLETWSEQLELLDEVKEKLVDSAPLSFKKKGESLQGVSYFHLGLYDRAVDALKYELDFSEQPSRVYLYLGYAYLYLDEDHFAKEHLLNVIHRTDDTLEKHFALLALGMQAARDDDIEQAISYFENAEKLLFNADVVYNLGICYLLLKMPKEARPYFEKVIESGEGDGEAFYWLGKCYMDSGNKTMAMETWYKAVHEFDSEDLLLSLAVEFEERGLFSCSLFCYERLRDLGCREDIVLHGLSWNYGLMDDQTKAQEGFKKLLTKYPENTNGWISYLWLLTKWGKQDEIHNVKKQIQSHGIDHPLIEKMTD</sequence>
<proteinExistence type="predicted"/>
<keyword evidence="2" id="KW-0802">TPR repeat</keyword>
<dbReference type="Pfam" id="PF13174">
    <property type="entry name" value="TPR_6"/>
    <property type="match status" value="1"/>
</dbReference>
<accession>A0ABU0A353</accession>
<reference evidence="3 4" key="1">
    <citation type="submission" date="2023-07" db="EMBL/GenBank/DDBJ databases">
        <title>Genomic Encyclopedia of Type Strains, Phase IV (KMG-IV): sequencing the most valuable type-strain genomes for metagenomic binning, comparative biology and taxonomic classification.</title>
        <authorList>
            <person name="Goeker M."/>
        </authorList>
    </citation>
    <scope>NUCLEOTIDE SEQUENCE [LARGE SCALE GENOMIC DNA]</scope>
    <source>
        <strain evidence="3 4">DSM 9768</strain>
    </source>
</reference>
<gene>
    <name evidence="3" type="ORF">J2S74_004900</name>
</gene>
<organism evidence="3 4">
    <name type="scientific">Evansella vedderi</name>
    <dbReference type="NCBI Taxonomy" id="38282"/>
    <lineage>
        <taxon>Bacteria</taxon>
        <taxon>Bacillati</taxon>
        <taxon>Bacillota</taxon>
        <taxon>Bacilli</taxon>
        <taxon>Bacillales</taxon>
        <taxon>Bacillaceae</taxon>
        <taxon>Evansella</taxon>
    </lineage>
</organism>
<keyword evidence="4" id="KW-1185">Reference proteome</keyword>
<evidence type="ECO:0000256" key="2">
    <source>
        <dbReference type="ARBA" id="ARBA00022803"/>
    </source>
</evidence>
<dbReference type="SMART" id="SM00028">
    <property type="entry name" value="TPR"/>
    <property type="match status" value="3"/>
</dbReference>
<evidence type="ECO:0000313" key="4">
    <source>
        <dbReference type="Proteomes" id="UP001230005"/>
    </source>
</evidence>
<name>A0ABU0A353_9BACI</name>
<dbReference type="InterPro" id="IPR011990">
    <property type="entry name" value="TPR-like_helical_dom_sf"/>
</dbReference>